<feature type="compositionally biased region" description="Polar residues" evidence="1">
    <location>
        <begin position="95"/>
        <end position="115"/>
    </location>
</feature>
<gene>
    <name evidence="2" type="ORF">RRG08_037991</name>
</gene>
<evidence type="ECO:0000313" key="2">
    <source>
        <dbReference type="EMBL" id="KAK3785039.1"/>
    </source>
</evidence>
<keyword evidence="3" id="KW-1185">Reference proteome</keyword>
<evidence type="ECO:0000313" key="3">
    <source>
        <dbReference type="Proteomes" id="UP001283361"/>
    </source>
</evidence>
<name>A0AAE1DW02_9GAST</name>
<comment type="caution">
    <text evidence="2">The sequence shown here is derived from an EMBL/GenBank/DDBJ whole genome shotgun (WGS) entry which is preliminary data.</text>
</comment>
<proteinExistence type="predicted"/>
<feature type="compositionally biased region" description="Basic and acidic residues" evidence="1">
    <location>
        <begin position="219"/>
        <end position="233"/>
    </location>
</feature>
<reference evidence="2" key="1">
    <citation type="journal article" date="2023" name="G3 (Bethesda)">
        <title>A reference genome for the long-term kleptoplast-retaining sea slug Elysia crispata morphotype clarki.</title>
        <authorList>
            <person name="Eastman K.E."/>
            <person name="Pendleton A.L."/>
            <person name="Shaikh M.A."/>
            <person name="Suttiyut T."/>
            <person name="Ogas R."/>
            <person name="Tomko P."/>
            <person name="Gavelis G."/>
            <person name="Widhalm J.R."/>
            <person name="Wisecaver J.H."/>
        </authorList>
    </citation>
    <scope>NUCLEOTIDE SEQUENCE</scope>
    <source>
        <strain evidence="2">ECLA1</strain>
    </source>
</reference>
<dbReference type="AlphaFoldDB" id="A0AAE1DW02"/>
<organism evidence="2 3">
    <name type="scientific">Elysia crispata</name>
    <name type="common">lettuce slug</name>
    <dbReference type="NCBI Taxonomy" id="231223"/>
    <lineage>
        <taxon>Eukaryota</taxon>
        <taxon>Metazoa</taxon>
        <taxon>Spiralia</taxon>
        <taxon>Lophotrochozoa</taxon>
        <taxon>Mollusca</taxon>
        <taxon>Gastropoda</taxon>
        <taxon>Heterobranchia</taxon>
        <taxon>Euthyneura</taxon>
        <taxon>Panpulmonata</taxon>
        <taxon>Sacoglossa</taxon>
        <taxon>Placobranchoidea</taxon>
        <taxon>Plakobranchidae</taxon>
        <taxon>Elysia</taxon>
    </lineage>
</organism>
<feature type="compositionally biased region" description="Polar residues" evidence="1">
    <location>
        <begin position="124"/>
        <end position="179"/>
    </location>
</feature>
<dbReference type="EMBL" id="JAWDGP010002177">
    <property type="protein sequence ID" value="KAK3785039.1"/>
    <property type="molecule type" value="Genomic_DNA"/>
</dbReference>
<feature type="region of interest" description="Disordered" evidence="1">
    <location>
        <begin position="95"/>
        <end position="233"/>
    </location>
</feature>
<accession>A0AAE1DW02</accession>
<protein>
    <submittedName>
        <fullName evidence="2">Uncharacterized protein</fullName>
    </submittedName>
</protein>
<evidence type="ECO:0000256" key="1">
    <source>
        <dbReference type="SAM" id="MobiDB-lite"/>
    </source>
</evidence>
<sequence>MRASGRNKDGRRESVKTADMMHTSDIRAGCRYARLNSRLSHAIIRSARVTWRSVQWSHWSFCHSDQIGANRLLKYAAKDQKTVLIAGRRGATNNSISITSQSAPTASPSQVNQPRQHLHHWSISPDSISIKRQSAPTASPSQDNQPRQHLHQKTISPDSISIKRQSAPTASPSQVNQPRQHLHHKTISPDSISIKRQSAPTASPSKDNQPRQHLHHKSINRDQARISVHAHEL</sequence>
<dbReference type="Proteomes" id="UP001283361">
    <property type="component" value="Unassembled WGS sequence"/>
</dbReference>
<feature type="compositionally biased region" description="Polar residues" evidence="1">
    <location>
        <begin position="188"/>
        <end position="207"/>
    </location>
</feature>